<keyword evidence="2 4" id="KW-0442">Lipid degradation</keyword>
<gene>
    <name evidence="6" type="ORF">VZ95_09525</name>
</gene>
<dbReference type="PANTHER" id="PTHR14226:SF78">
    <property type="entry name" value="SLR0060 PROTEIN"/>
    <property type="match status" value="1"/>
</dbReference>
<dbReference type="GO" id="GO:0016787">
    <property type="term" value="F:hydrolase activity"/>
    <property type="evidence" value="ECO:0007669"/>
    <property type="project" value="UniProtKB-UniRule"/>
</dbReference>
<sequence length="338" mass="38067">MAAHKIINLALQGGGSHGAFTWGVCDRLLEDERLEIEGIVGTSAGAMNATVLADGFAEDGRDGARRALRRFWTKIGEQGRYSPLQRSPWERLRGGWRVTDSPGFFWFDLMTRLFSPYQWNPLNKNPLEDLIKSTVDFERLRTVGGIKLYICATNVRSGKVRVFEKHDLTAEVLMASACLPFMFQAVEVEGEAYWDGGYMGNPAIFPLIYGCDSSDVLLVQINPMHRDEVPTTGRDILDRVGEISFNSSLMREMRAIHFVSRLIDGGHLSPEQYKQLNMHMIEAEQELASFGASSKLSSEPAFLEHLFEIGRARAEAWLATHFDDINHRSTLDLAKTFF</sequence>
<dbReference type="EMBL" id="LAJY01000221">
    <property type="protein sequence ID" value="KJV09747.1"/>
    <property type="molecule type" value="Genomic_DNA"/>
</dbReference>
<evidence type="ECO:0000256" key="1">
    <source>
        <dbReference type="ARBA" id="ARBA00022801"/>
    </source>
</evidence>
<evidence type="ECO:0000256" key="4">
    <source>
        <dbReference type="PROSITE-ProRule" id="PRU01161"/>
    </source>
</evidence>
<dbReference type="PANTHER" id="PTHR14226">
    <property type="entry name" value="NEUROPATHY TARGET ESTERASE/SWISS CHEESE D.MELANOGASTER"/>
    <property type="match status" value="1"/>
</dbReference>
<dbReference type="AlphaFoldDB" id="A0A0F3ISZ8"/>
<dbReference type="SUPFAM" id="SSF52151">
    <property type="entry name" value="FabD/lysophospholipase-like"/>
    <property type="match status" value="1"/>
</dbReference>
<name>A0A0F3ISZ8_9PROT</name>
<keyword evidence="7" id="KW-1185">Reference proteome</keyword>
<dbReference type="InterPro" id="IPR002641">
    <property type="entry name" value="PNPLA_dom"/>
</dbReference>
<organism evidence="6 7">
    <name type="scientific">Elstera litoralis</name>
    <dbReference type="NCBI Taxonomy" id="552518"/>
    <lineage>
        <taxon>Bacteria</taxon>
        <taxon>Pseudomonadati</taxon>
        <taxon>Pseudomonadota</taxon>
        <taxon>Alphaproteobacteria</taxon>
        <taxon>Rhodospirillales</taxon>
        <taxon>Rhodospirillaceae</taxon>
        <taxon>Elstera</taxon>
    </lineage>
</organism>
<dbReference type="OrthoDB" id="9807112at2"/>
<keyword evidence="3 4" id="KW-0443">Lipid metabolism</keyword>
<evidence type="ECO:0000313" key="7">
    <source>
        <dbReference type="Proteomes" id="UP000033774"/>
    </source>
</evidence>
<dbReference type="InterPro" id="IPR050301">
    <property type="entry name" value="NTE"/>
</dbReference>
<proteinExistence type="predicted"/>
<dbReference type="Pfam" id="PF01734">
    <property type="entry name" value="Patatin"/>
    <property type="match status" value="1"/>
</dbReference>
<feature type="short sequence motif" description="DGA/G" evidence="4">
    <location>
        <begin position="195"/>
        <end position="197"/>
    </location>
</feature>
<dbReference type="RefSeq" id="WP_045775632.1">
    <property type="nucleotide sequence ID" value="NZ_LAJY01000221.1"/>
</dbReference>
<dbReference type="Gene3D" id="3.40.1090.10">
    <property type="entry name" value="Cytosolic phospholipase A2 catalytic domain"/>
    <property type="match status" value="2"/>
</dbReference>
<protein>
    <recommendedName>
        <fullName evidence="5">PNPLA domain-containing protein</fullName>
    </recommendedName>
</protein>
<evidence type="ECO:0000259" key="5">
    <source>
        <dbReference type="PROSITE" id="PS51635"/>
    </source>
</evidence>
<keyword evidence="1 4" id="KW-0378">Hydrolase</keyword>
<accession>A0A0F3ISZ8</accession>
<reference evidence="6 7" key="1">
    <citation type="submission" date="2015-03" db="EMBL/GenBank/DDBJ databases">
        <title>Draft genome sequence of Elstera litoralis.</title>
        <authorList>
            <person name="Rahalkar M.C."/>
            <person name="Dhakephalkar P.K."/>
            <person name="Pore S.D."/>
            <person name="Arora P."/>
            <person name="Kapse N.G."/>
            <person name="Pandit P.S."/>
        </authorList>
    </citation>
    <scope>NUCLEOTIDE SEQUENCE [LARGE SCALE GENOMIC DNA]</scope>
    <source>
        <strain evidence="6 7">Dia-1</strain>
    </source>
</reference>
<evidence type="ECO:0000313" key="6">
    <source>
        <dbReference type="EMBL" id="KJV09747.1"/>
    </source>
</evidence>
<dbReference type="InterPro" id="IPR016035">
    <property type="entry name" value="Acyl_Trfase/lysoPLipase"/>
</dbReference>
<comment type="caution">
    <text evidence="6">The sequence shown here is derived from an EMBL/GenBank/DDBJ whole genome shotgun (WGS) entry which is preliminary data.</text>
</comment>
<evidence type="ECO:0000256" key="2">
    <source>
        <dbReference type="ARBA" id="ARBA00022963"/>
    </source>
</evidence>
<feature type="active site" description="Proton acceptor" evidence="4">
    <location>
        <position position="195"/>
    </location>
</feature>
<feature type="active site" description="Nucleophile" evidence="4">
    <location>
        <position position="43"/>
    </location>
</feature>
<dbReference type="GO" id="GO:0016042">
    <property type="term" value="P:lipid catabolic process"/>
    <property type="evidence" value="ECO:0007669"/>
    <property type="project" value="UniProtKB-UniRule"/>
</dbReference>
<dbReference type="Proteomes" id="UP000033774">
    <property type="component" value="Unassembled WGS sequence"/>
</dbReference>
<dbReference type="PATRIC" id="fig|552518.3.peg.1253"/>
<feature type="short sequence motif" description="GXSXG" evidence="4">
    <location>
        <begin position="41"/>
        <end position="45"/>
    </location>
</feature>
<feature type="domain" description="PNPLA" evidence="5">
    <location>
        <begin position="9"/>
        <end position="208"/>
    </location>
</feature>
<dbReference type="PROSITE" id="PS51635">
    <property type="entry name" value="PNPLA"/>
    <property type="match status" value="1"/>
</dbReference>
<evidence type="ECO:0000256" key="3">
    <source>
        <dbReference type="ARBA" id="ARBA00023098"/>
    </source>
</evidence>
<feature type="short sequence motif" description="GXGXXG" evidence="4">
    <location>
        <begin position="13"/>
        <end position="18"/>
    </location>
</feature>